<organism evidence="1 4">
    <name type="scientific">Myxococcus fulvus</name>
    <dbReference type="NCBI Taxonomy" id="33"/>
    <lineage>
        <taxon>Bacteria</taxon>
        <taxon>Pseudomonadati</taxon>
        <taxon>Myxococcota</taxon>
        <taxon>Myxococcia</taxon>
        <taxon>Myxococcales</taxon>
        <taxon>Cystobacterineae</taxon>
        <taxon>Myxococcaceae</taxon>
        <taxon>Myxococcus</taxon>
    </lineage>
</organism>
<evidence type="ECO:0000313" key="2">
    <source>
        <dbReference type="EMBL" id="SET60224.1"/>
    </source>
</evidence>
<dbReference type="OrthoDB" id="223632at2"/>
<reference evidence="1 4" key="2">
    <citation type="submission" date="2019-07" db="EMBL/GenBank/DDBJ databases">
        <title>Whole genome shotgun sequence of Myxococcus fulvus NBRC 100333.</title>
        <authorList>
            <person name="Hosoyama A."/>
            <person name="Uohara A."/>
            <person name="Ohji S."/>
            <person name="Ichikawa N."/>
        </authorList>
    </citation>
    <scope>NUCLEOTIDE SEQUENCE [LARGE SCALE GENOMIC DNA]</scope>
    <source>
        <strain evidence="1 4">NBRC 100333</strain>
    </source>
</reference>
<name>A0A511SVV9_MYXFU</name>
<keyword evidence="3" id="KW-1185">Reference proteome</keyword>
<gene>
    <name evidence="1" type="ORF">MFU01_10730</name>
    <name evidence="2" type="ORF">SAMN05443572_102847</name>
</gene>
<dbReference type="Proteomes" id="UP000321514">
    <property type="component" value="Unassembled WGS sequence"/>
</dbReference>
<reference evidence="2 3" key="1">
    <citation type="submission" date="2016-10" db="EMBL/GenBank/DDBJ databases">
        <authorList>
            <person name="Varghese N."/>
            <person name="Submissions S."/>
        </authorList>
    </citation>
    <scope>NUCLEOTIDE SEQUENCE [LARGE SCALE GENOMIC DNA]</scope>
    <source>
        <strain evidence="2 3">DSM 16525</strain>
    </source>
</reference>
<dbReference type="EMBL" id="BJXR01000014">
    <property type="protein sequence ID" value="GEN06036.1"/>
    <property type="molecule type" value="Genomic_DNA"/>
</dbReference>
<dbReference type="AlphaFoldDB" id="A0A511SVV9"/>
<comment type="caution">
    <text evidence="1">The sequence shown here is derived from an EMBL/GenBank/DDBJ whole genome shotgun (WGS) entry which is preliminary data.</text>
</comment>
<accession>A0A511SVV9</accession>
<dbReference type="RefSeq" id="WP_074951148.1">
    <property type="nucleotide sequence ID" value="NZ_BJXR01000014.1"/>
</dbReference>
<sequence length="434" mass="48752">MSRYLFDWYVHSVEVDRSTQVLEIEVAELESFHTARGRTDLEQIPVNPADPSLGTISVVPSRIGPRLYAKLSDLPDRGSWVPAQAFAVKARAFDERLLATAESLGREGLLLPPSDPEMKRLVDALMGKEPPPEGTSFIDGFVQRIRDGRLDTTPGTQAAVSDHQLHALAPLLVPEWTPEAERLVVGPEYRGGLESQFRGLSVQERETRLRKVEGLPAQGHMPRPLRVEPRLSIEPLAEHYRRCAETYRFLQRACEESLGADALSSVRRALPEGRKDDSLLDELVWMEQLFRGAHAIVREELGVESIPDAALPATFLTRQWLQTWKQDSDIQADIRRVMPLEFDKSRGLTRAMAVMGFLSAPLEARFRQVPQIRVFERGSDPLADVEPTILPAQFNTLCPVADEVYVRTVPDPATFRELCDTHCSREAILQALQV</sequence>
<evidence type="ECO:0000313" key="3">
    <source>
        <dbReference type="Proteomes" id="UP000183760"/>
    </source>
</evidence>
<evidence type="ECO:0000313" key="1">
    <source>
        <dbReference type="EMBL" id="GEN06036.1"/>
    </source>
</evidence>
<evidence type="ECO:0000313" key="4">
    <source>
        <dbReference type="Proteomes" id="UP000321514"/>
    </source>
</evidence>
<dbReference type="EMBL" id="FOIB01000002">
    <property type="protein sequence ID" value="SET60224.1"/>
    <property type="molecule type" value="Genomic_DNA"/>
</dbReference>
<dbReference type="Proteomes" id="UP000183760">
    <property type="component" value="Unassembled WGS sequence"/>
</dbReference>
<protein>
    <submittedName>
        <fullName evidence="1">Uncharacterized protein</fullName>
    </submittedName>
</protein>
<proteinExistence type="predicted"/>